<accession>D4H7F7</accession>
<gene>
    <name evidence="3" type="ordered locus">Dacet_1184</name>
</gene>
<dbReference type="EMBL" id="CP001968">
    <property type="protein sequence ID" value="ADD67956.1"/>
    <property type="molecule type" value="Genomic_DNA"/>
</dbReference>
<dbReference type="Proteomes" id="UP000002012">
    <property type="component" value="Chromosome"/>
</dbReference>
<protein>
    <submittedName>
        <fullName evidence="3">Pseudouridine synthase</fullName>
    </submittedName>
</protein>
<dbReference type="STRING" id="522772.Dacet_1184"/>
<dbReference type="eggNOG" id="COG0564">
    <property type="taxonomic scope" value="Bacteria"/>
</dbReference>
<dbReference type="Gene3D" id="3.30.2350.10">
    <property type="entry name" value="Pseudouridine synthase"/>
    <property type="match status" value="1"/>
</dbReference>
<dbReference type="GO" id="GO:0140098">
    <property type="term" value="F:catalytic activity, acting on RNA"/>
    <property type="evidence" value="ECO:0007669"/>
    <property type="project" value="UniProtKB-ARBA"/>
</dbReference>
<dbReference type="GO" id="GO:0000455">
    <property type="term" value="P:enzyme-directed rRNA pseudouridine synthesis"/>
    <property type="evidence" value="ECO:0007669"/>
    <property type="project" value="TreeGrafter"/>
</dbReference>
<dbReference type="Pfam" id="PF00849">
    <property type="entry name" value="PseudoU_synth_2"/>
    <property type="match status" value="1"/>
</dbReference>
<dbReference type="InterPro" id="IPR050188">
    <property type="entry name" value="RluA_PseudoU_synthase"/>
</dbReference>
<dbReference type="HOGENOM" id="CLU_1092742_0_0_0"/>
<evidence type="ECO:0000313" key="4">
    <source>
        <dbReference type="Proteomes" id="UP000002012"/>
    </source>
</evidence>
<dbReference type="InterPro" id="IPR020103">
    <property type="entry name" value="PsdUridine_synth_cat_dom_sf"/>
</dbReference>
<comment type="similarity">
    <text evidence="1">Belongs to the pseudouridine synthase RluA family.</text>
</comment>
<dbReference type="KEGG" id="dap:Dacet_1184"/>
<dbReference type="OrthoDB" id="128480at2"/>
<name>D4H7F7_DENA2</name>
<dbReference type="PANTHER" id="PTHR21600">
    <property type="entry name" value="MITOCHONDRIAL RNA PSEUDOURIDINE SYNTHASE"/>
    <property type="match status" value="1"/>
</dbReference>
<dbReference type="AlphaFoldDB" id="D4H7F7"/>
<sequence>MRYSRRLSEQYGLSVRMAKKYIKDGMVALDGIVTTKDLDSDEGFLELTAETKRPDVTPADYIVKEFDHIVFFDKPAFMHTDLQKPDDPITMTDVIMAYSNEFSFISRLDYTTDGVIAAVRDDFFVFETRKVYLAHVEGKIEKPFVMDNLIDADKRRKVRVLEKPGGYKTTFTPVSFENGLTLVRAEMENASRHQLRAYLAHKGHPILGDELYGGTAADRIMLHCKETYVNRFPGISCLTDNFIITTKK</sequence>
<keyword evidence="4" id="KW-1185">Reference proteome</keyword>
<evidence type="ECO:0000256" key="1">
    <source>
        <dbReference type="ARBA" id="ARBA00010876"/>
    </source>
</evidence>
<dbReference type="InterPro" id="IPR006145">
    <property type="entry name" value="PsdUridine_synth_RsuA/RluA"/>
</dbReference>
<evidence type="ECO:0000259" key="2">
    <source>
        <dbReference type="Pfam" id="PF00849"/>
    </source>
</evidence>
<dbReference type="GO" id="GO:0003723">
    <property type="term" value="F:RNA binding"/>
    <property type="evidence" value="ECO:0007669"/>
    <property type="project" value="InterPro"/>
</dbReference>
<dbReference type="RefSeq" id="WP_013010478.1">
    <property type="nucleotide sequence ID" value="NC_013943.1"/>
</dbReference>
<dbReference type="InParanoid" id="D4H7F7"/>
<reference evidence="3 4" key="1">
    <citation type="journal article" date="2010" name="Stand. Genomic Sci.">
        <title>Complete genome sequence of Denitrovibrio acetiphilus type strain (N2460).</title>
        <authorList>
            <person name="Kiss H."/>
            <person name="Lang E."/>
            <person name="Lapidus A."/>
            <person name="Copeland A."/>
            <person name="Nolan M."/>
            <person name="Glavina Del Rio T."/>
            <person name="Chen F."/>
            <person name="Lucas S."/>
            <person name="Tice H."/>
            <person name="Cheng J.F."/>
            <person name="Han C."/>
            <person name="Goodwin L."/>
            <person name="Pitluck S."/>
            <person name="Liolios K."/>
            <person name="Pati A."/>
            <person name="Ivanova N."/>
            <person name="Mavromatis K."/>
            <person name="Chen A."/>
            <person name="Palaniappan K."/>
            <person name="Land M."/>
            <person name="Hauser L."/>
            <person name="Chang Y.J."/>
            <person name="Jeffries C.D."/>
            <person name="Detter J.C."/>
            <person name="Brettin T."/>
            <person name="Spring S."/>
            <person name="Rohde M."/>
            <person name="Goker M."/>
            <person name="Woyke T."/>
            <person name="Bristow J."/>
            <person name="Eisen J.A."/>
            <person name="Markowitz V."/>
            <person name="Hugenholtz P."/>
            <person name="Kyrpides N.C."/>
            <person name="Klenk H.P."/>
        </authorList>
    </citation>
    <scope>NUCLEOTIDE SEQUENCE [LARGE SCALE GENOMIC DNA]</scope>
    <source>
        <strain evidence="4">DSM 12809 / NBRC 114555 / N2460</strain>
    </source>
</reference>
<feature type="domain" description="Pseudouridine synthase RsuA/RluA-like" evidence="2">
    <location>
        <begin position="68"/>
        <end position="201"/>
    </location>
</feature>
<organism evidence="3 4">
    <name type="scientific">Denitrovibrio acetiphilus (strain DSM 12809 / NBRC 114555 / N2460)</name>
    <dbReference type="NCBI Taxonomy" id="522772"/>
    <lineage>
        <taxon>Bacteria</taxon>
        <taxon>Pseudomonadati</taxon>
        <taxon>Deferribacterota</taxon>
        <taxon>Deferribacteres</taxon>
        <taxon>Deferribacterales</taxon>
        <taxon>Geovibrionaceae</taxon>
        <taxon>Denitrovibrio</taxon>
    </lineage>
</organism>
<dbReference type="PANTHER" id="PTHR21600:SF87">
    <property type="entry name" value="RNA PSEUDOURIDYLATE SYNTHASE DOMAIN-CONTAINING PROTEIN 1"/>
    <property type="match status" value="1"/>
</dbReference>
<dbReference type="GO" id="GO:0009982">
    <property type="term" value="F:pseudouridine synthase activity"/>
    <property type="evidence" value="ECO:0007669"/>
    <property type="project" value="InterPro"/>
</dbReference>
<dbReference type="SUPFAM" id="SSF55120">
    <property type="entry name" value="Pseudouridine synthase"/>
    <property type="match status" value="1"/>
</dbReference>
<dbReference type="PaxDb" id="522772-Dacet_1184"/>
<proteinExistence type="inferred from homology"/>
<evidence type="ECO:0000313" key="3">
    <source>
        <dbReference type="EMBL" id="ADD67956.1"/>
    </source>
</evidence>